<proteinExistence type="predicted"/>
<reference evidence="4" key="2">
    <citation type="submission" date="2019-06" db="EMBL/GenBank/DDBJ databases">
        <title>Genomics analysis of Aphanomyces spp. identifies a new class of oomycete effector associated with host adaptation.</title>
        <authorList>
            <person name="Gaulin E."/>
        </authorList>
    </citation>
    <scope>NUCLEOTIDE SEQUENCE</scope>
    <source>
        <strain evidence="4">CBS 578.67</strain>
    </source>
</reference>
<evidence type="ECO:0000256" key="2">
    <source>
        <dbReference type="SAM" id="Phobius"/>
    </source>
</evidence>
<evidence type="ECO:0000313" key="5">
    <source>
        <dbReference type="EMBL" id="VFT91271.1"/>
    </source>
</evidence>
<feature type="region of interest" description="Disordered" evidence="1">
    <location>
        <begin position="268"/>
        <end position="307"/>
    </location>
</feature>
<feature type="chain" id="PRO_5036116274" evidence="3">
    <location>
        <begin position="19"/>
        <end position="307"/>
    </location>
</feature>
<keyword evidence="2" id="KW-1133">Transmembrane helix</keyword>
<feature type="signal peptide" evidence="3">
    <location>
        <begin position="1"/>
        <end position="18"/>
    </location>
</feature>
<feature type="transmembrane region" description="Helical" evidence="2">
    <location>
        <begin position="120"/>
        <end position="139"/>
    </location>
</feature>
<dbReference type="Proteomes" id="UP000332933">
    <property type="component" value="Unassembled WGS sequence"/>
</dbReference>
<feature type="region of interest" description="Disordered" evidence="1">
    <location>
        <begin position="21"/>
        <end position="76"/>
    </location>
</feature>
<name>A0A485L0N1_9STRA</name>
<dbReference type="EMBL" id="CAADRA010005563">
    <property type="protein sequence ID" value="VFT91271.1"/>
    <property type="molecule type" value="Genomic_DNA"/>
</dbReference>
<dbReference type="PROSITE" id="PS51257">
    <property type="entry name" value="PROKAR_LIPOPROTEIN"/>
    <property type="match status" value="1"/>
</dbReference>
<dbReference type="OrthoDB" id="10408103at2759"/>
<accession>A0A485L0N1</accession>
<keyword evidence="3" id="KW-0732">Signal</keyword>
<protein>
    <submittedName>
        <fullName evidence="5">Aste57867_14449 protein</fullName>
    </submittedName>
</protein>
<reference evidence="5 6" key="1">
    <citation type="submission" date="2019-03" db="EMBL/GenBank/DDBJ databases">
        <authorList>
            <person name="Gaulin E."/>
            <person name="Dumas B."/>
        </authorList>
    </citation>
    <scope>NUCLEOTIDE SEQUENCE [LARGE SCALE GENOMIC DNA]</scope>
    <source>
        <strain evidence="5">CBS 568.67</strain>
    </source>
</reference>
<keyword evidence="2" id="KW-0472">Membrane</keyword>
<keyword evidence="2" id="KW-0812">Transmembrane</keyword>
<evidence type="ECO:0000256" key="1">
    <source>
        <dbReference type="SAM" id="MobiDB-lite"/>
    </source>
</evidence>
<feature type="region of interest" description="Disordered" evidence="1">
    <location>
        <begin position="94"/>
        <end position="115"/>
    </location>
</feature>
<sequence>MRGLQSVLVVAVAVLACCQDTPLPSTESPDDAASTDTPTTTPPSEVTADGPIFSTTDTPTMTPATTIPPTTASTYIPSTNAATTTALVIVTDPSTPQTSPVADVKTPSAKAPSDGSTTTVLLSIAIGLAAAVGGVLFLVSRRRQNHYDGGLSTSKDMTAFHEAAARPVVRLHRDDPAESEYSVEGLMHTTDPIDPRRVLESTRSSNILDSMRAAHALRPTCESLEEGESFVDEHYLNAHATTIMEDEPIDEDAILCSMTSDFVYLESTHSPKQTTHVLRESDTYIVGDNEDDSEDEEDDSRGGSYEM</sequence>
<keyword evidence="6" id="KW-1185">Reference proteome</keyword>
<feature type="compositionally biased region" description="Low complexity" evidence="1">
    <location>
        <begin position="51"/>
        <end position="76"/>
    </location>
</feature>
<feature type="compositionally biased region" description="Low complexity" evidence="1">
    <location>
        <begin position="31"/>
        <end position="44"/>
    </location>
</feature>
<evidence type="ECO:0000313" key="4">
    <source>
        <dbReference type="EMBL" id="KAF0694679.1"/>
    </source>
</evidence>
<gene>
    <name evidence="5" type="primary">Aste57867_14449</name>
    <name evidence="4" type="ORF">As57867_014395</name>
    <name evidence="5" type="ORF">ASTE57867_14449</name>
</gene>
<feature type="compositionally biased region" description="Acidic residues" evidence="1">
    <location>
        <begin position="288"/>
        <end position="299"/>
    </location>
</feature>
<dbReference type="AlphaFoldDB" id="A0A485L0N1"/>
<evidence type="ECO:0000256" key="3">
    <source>
        <dbReference type="SAM" id="SignalP"/>
    </source>
</evidence>
<evidence type="ECO:0000313" key="6">
    <source>
        <dbReference type="Proteomes" id="UP000332933"/>
    </source>
</evidence>
<dbReference type="EMBL" id="VJMH01005542">
    <property type="protein sequence ID" value="KAF0694679.1"/>
    <property type="molecule type" value="Genomic_DNA"/>
</dbReference>
<organism evidence="5 6">
    <name type="scientific">Aphanomyces stellatus</name>
    <dbReference type="NCBI Taxonomy" id="120398"/>
    <lineage>
        <taxon>Eukaryota</taxon>
        <taxon>Sar</taxon>
        <taxon>Stramenopiles</taxon>
        <taxon>Oomycota</taxon>
        <taxon>Saprolegniomycetes</taxon>
        <taxon>Saprolegniales</taxon>
        <taxon>Verrucalvaceae</taxon>
        <taxon>Aphanomyces</taxon>
    </lineage>
</organism>